<evidence type="ECO:0000313" key="2">
    <source>
        <dbReference type="EMBL" id="KAF2898906.1"/>
    </source>
</evidence>
<keyword evidence="3" id="KW-1185">Reference proteome</keyword>
<dbReference type="SMART" id="SM00271">
    <property type="entry name" value="DnaJ"/>
    <property type="match status" value="1"/>
</dbReference>
<dbReference type="CDD" id="cd06257">
    <property type="entry name" value="DnaJ"/>
    <property type="match status" value="1"/>
</dbReference>
<feature type="domain" description="J" evidence="1">
    <location>
        <begin position="5"/>
        <end position="60"/>
    </location>
</feature>
<dbReference type="PANTHER" id="PTHR36983:SF2">
    <property type="entry name" value="DNAJ HOMOLOG SUBFAMILY C MEMBER 13"/>
    <property type="match status" value="1"/>
</dbReference>
<dbReference type="GO" id="GO:0006898">
    <property type="term" value="P:receptor-mediated endocytosis"/>
    <property type="evidence" value="ECO:0007669"/>
    <property type="project" value="TreeGrafter"/>
</dbReference>
<accession>A0A8K0GH08</accession>
<dbReference type="InterPro" id="IPR001623">
    <property type="entry name" value="DnaJ_domain"/>
</dbReference>
<dbReference type="SUPFAM" id="SSF46565">
    <property type="entry name" value="Chaperone J-domain"/>
    <property type="match status" value="1"/>
</dbReference>
<dbReference type="GO" id="GO:0007032">
    <property type="term" value="P:endosome organization"/>
    <property type="evidence" value="ECO:0007669"/>
    <property type="project" value="InterPro"/>
</dbReference>
<dbReference type="OrthoDB" id="69656at2759"/>
<evidence type="ECO:0000259" key="1">
    <source>
        <dbReference type="PROSITE" id="PS50076"/>
    </source>
</evidence>
<organism evidence="2 3">
    <name type="scientific">Ignelater luminosus</name>
    <name type="common">Cucubano</name>
    <name type="synonym">Pyrophorus luminosus</name>
    <dbReference type="NCBI Taxonomy" id="2038154"/>
    <lineage>
        <taxon>Eukaryota</taxon>
        <taxon>Metazoa</taxon>
        <taxon>Ecdysozoa</taxon>
        <taxon>Arthropoda</taxon>
        <taxon>Hexapoda</taxon>
        <taxon>Insecta</taxon>
        <taxon>Pterygota</taxon>
        <taxon>Neoptera</taxon>
        <taxon>Endopterygota</taxon>
        <taxon>Coleoptera</taxon>
        <taxon>Polyphaga</taxon>
        <taxon>Elateriformia</taxon>
        <taxon>Elateroidea</taxon>
        <taxon>Elateridae</taxon>
        <taxon>Agrypninae</taxon>
        <taxon>Pyrophorini</taxon>
        <taxon>Ignelater</taxon>
    </lineage>
</organism>
<gene>
    <name evidence="2" type="ORF">ILUMI_07268</name>
</gene>
<dbReference type="Pfam" id="PF00226">
    <property type="entry name" value="DnaJ"/>
    <property type="match status" value="1"/>
</dbReference>
<dbReference type="GO" id="GO:0010008">
    <property type="term" value="C:endosome membrane"/>
    <property type="evidence" value="ECO:0007669"/>
    <property type="project" value="TreeGrafter"/>
</dbReference>
<sequence length="403" mass="45537">MTVEDAYKSLGLGSGHHEEATVRKAYYRLAQQFHPDKNPEGRDRFEQVNQAYEFLCSRVCWTTEGPNPNNIVLVLRTQSILFHRHSEELQPYKYAGYPQLIKTIQLETADEQLFSKSAPLLAAASELAYHTVHCSALNAEELRRENGLEILLDAYSRCVSVLSNSAKHTETSVQVCQHITRCYSVAAQFPACRERMIELPQLVKDLCRILYFKHLTKLCSVATECVSALATDSILQMQLLKAGALWHLLLFMFNYDFTLDEGGVERTEEANQQEVANRLAKEAVKACARLGGYCSGELETPLNPVTRGILDTLLTPFLANQLGNENPEVVLKTLNSNCETPYLIWDNGTRAELLDFLETERQARDSCDLTVGNDFKYSAHSKILQIGGIFIQIYNQQPTYQIE</sequence>
<dbReference type="PANTHER" id="PTHR36983">
    <property type="entry name" value="DNAJ HOMOLOG SUBFAMILY C MEMBER 13"/>
    <property type="match status" value="1"/>
</dbReference>
<dbReference type="SUPFAM" id="SSF48371">
    <property type="entry name" value="ARM repeat"/>
    <property type="match status" value="1"/>
</dbReference>
<dbReference type="PROSITE" id="PS50076">
    <property type="entry name" value="DNAJ_2"/>
    <property type="match status" value="1"/>
</dbReference>
<dbReference type="InterPro" id="IPR044978">
    <property type="entry name" value="GRV2/DNAJC13"/>
</dbReference>
<reference evidence="2" key="1">
    <citation type="submission" date="2019-08" db="EMBL/GenBank/DDBJ databases">
        <title>The genome of the North American firefly Photinus pyralis.</title>
        <authorList>
            <consortium name="Photinus pyralis genome working group"/>
            <person name="Fallon T.R."/>
            <person name="Sander Lower S.E."/>
            <person name="Weng J.-K."/>
        </authorList>
    </citation>
    <scope>NUCLEOTIDE SEQUENCE</scope>
    <source>
        <strain evidence="2">TRF0915ILg1</strain>
        <tissue evidence="2">Whole body</tissue>
    </source>
</reference>
<proteinExistence type="predicted"/>
<dbReference type="Gene3D" id="1.10.287.110">
    <property type="entry name" value="DnaJ domain"/>
    <property type="match status" value="1"/>
</dbReference>
<dbReference type="InterPro" id="IPR036869">
    <property type="entry name" value="J_dom_sf"/>
</dbReference>
<dbReference type="EMBL" id="VTPC01003195">
    <property type="protein sequence ID" value="KAF2898906.1"/>
    <property type="molecule type" value="Genomic_DNA"/>
</dbReference>
<dbReference type="InterPro" id="IPR016024">
    <property type="entry name" value="ARM-type_fold"/>
</dbReference>
<name>A0A8K0GH08_IGNLU</name>
<dbReference type="Proteomes" id="UP000801492">
    <property type="component" value="Unassembled WGS sequence"/>
</dbReference>
<protein>
    <recommendedName>
        <fullName evidence="1">J domain-containing protein</fullName>
    </recommendedName>
</protein>
<feature type="non-terminal residue" evidence="2">
    <location>
        <position position="1"/>
    </location>
</feature>
<dbReference type="FunFam" id="1.10.287.110:FF:000007">
    <property type="entry name" value="DnaJ (Hsp40) homolog, subfamily C, member 13"/>
    <property type="match status" value="1"/>
</dbReference>
<dbReference type="AlphaFoldDB" id="A0A8K0GH08"/>
<dbReference type="GO" id="GO:2000641">
    <property type="term" value="P:regulation of early endosome to late endosome transport"/>
    <property type="evidence" value="ECO:0007669"/>
    <property type="project" value="InterPro"/>
</dbReference>
<evidence type="ECO:0000313" key="3">
    <source>
        <dbReference type="Proteomes" id="UP000801492"/>
    </source>
</evidence>
<comment type="caution">
    <text evidence="2">The sequence shown here is derived from an EMBL/GenBank/DDBJ whole genome shotgun (WGS) entry which is preliminary data.</text>
</comment>